<feature type="region of interest" description="Disordered" evidence="2">
    <location>
        <begin position="245"/>
        <end position="435"/>
    </location>
</feature>
<feature type="binding site" evidence="1">
    <location>
        <position position="194"/>
    </location>
    <ligand>
        <name>Mg(2+)</name>
        <dbReference type="ChEBI" id="CHEBI:18420"/>
        <label>1</label>
    </ligand>
</feature>
<dbReference type="GO" id="GO:0046872">
    <property type="term" value="F:metal ion binding"/>
    <property type="evidence" value="ECO:0007669"/>
    <property type="project" value="UniProtKB-KW"/>
</dbReference>
<evidence type="ECO:0000256" key="1">
    <source>
        <dbReference type="PIRSR" id="PIRSR605502-1"/>
    </source>
</evidence>
<protein>
    <submittedName>
        <fullName evidence="3">ADP-ribosylglycohydrolase domain-containing protein</fullName>
    </submittedName>
</protein>
<feature type="region of interest" description="Disordered" evidence="2">
    <location>
        <begin position="470"/>
        <end position="526"/>
    </location>
</feature>
<dbReference type="SUPFAM" id="SSF101478">
    <property type="entry name" value="ADP-ribosylglycohydrolase"/>
    <property type="match status" value="1"/>
</dbReference>
<keyword evidence="1" id="KW-0479">Metal-binding</keyword>
<accession>A0A179G2H3</accession>
<gene>
    <name evidence="3" type="ORF">VFPBJ_10362</name>
</gene>
<dbReference type="Proteomes" id="UP000078240">
    <property type="component" value="Unassembled WGS sequence"/>
</dbReference>
<feature type="binding site" evidence="1">
    <location>
        <position position="193"/>
    </location>
    <ligand>
        <name>Mg(2+)</name>
        <dbReference type="ChEBI" id="CHEBI:18420"/>
        <label>1</label>
    </ligand>
</feature>
<dbReference type="GO" id="GO:0016787">
    <property type="term" value="F:hydrolase activity"/>
    <property type="evidence" value="ECO:0007669"/>
    <property type="project" value="UniProtKB-KW"/>
</dbReference>
<feature type="compositionally biased region" description="Gly residues" evidence="2">
    <location>
        <begin position="375"/>
        <end position="384"/>
    </location>
</feature>
<reference evidence="3 4" key="1">
    <citation type="submission" date="2016-01" db="EMBL/GenBank/DDBJ databases">
        <title>Biosynthesis of antibiotic leucinostatins and their inhibition on Phytophthora in bio-control Purpureocillium lilacinum.</title>
        <authorList>
            <person name="Wang G."/>
            <person name="Liu Z."/>
            <person name="Lin R."/>
            <person name="Li E."/>
            <person name="Mao Z."/>
            <person name="Ling J."/>
            <person name="Yin W."/>
            <person name="Xie B."/>
        </authorList>
    </citation>
    <scope>NUCLEOTIDE SEQUENCE [LARGE SCALE GENOMIC DNA]</scope>
    <source>
        <strain evidence="3">PLBJ-1</strain>
    </source>
</reference>
<feature type="compositionally biased region" description="Basic residues" evidence="2">
    <location>
        <begin position="340"/>
        <end position="358"/>
    </location>
</feature>
<comment type="caution">
    <text evidence="3">The sequence shown here is derived from an EMBL/GenBank/DDBJ whole genome shotgun (WGS) entry which is preliminary data.</text>
</comment>
<keyword evidence="3" id="KW-0378">Hydrolase</keyword>
<feature type="binding site" evidence="1">
    <location>
        <position position="195"/>
    </location>
    <ligand>
        <name>Mg(2+)</name>
        <dbReference type="ChEBI" id="CHEBI:18420"/>
        <label>1</label>
    </ligand>
</feature>
<sequence length="551" mass="59402">MQLKATLRDPGHGCCARRGLKPWVRGTRGSSTRVSRRGGSRPLICECCLVNLAQPYVRTPILDISHSHRQHILITFLAIHNPFREARVHSDCSVLQQGARDGVRARARRAMTPSSTTNMAPKDLRDQGATASPPALSPRQSRVVGALLGLHAGDALGATLEFETHAAIAARHPRGLRDIVGGGPFSWPAGHATDDTDMTRGVILAYRDVAAAAAEGDKGDDGAVDVARLAGDYFLRWLQGDWPGRAPGSRPVDIGGPGPGGGGQGRGGQRQSDALPADGPVPGGPRAARRREPAHQPHHARRPALHRRLRRVQHHRRGAGPGLVRRRRRAGRGGGCGTARGRRRRGRQRRGHWRRPRPRGAPAGQAAVRGRHGGPARGPTGGRAAGPVRGLRARDAGGGRRGGAGHGPRARGRARRRGQAGQGHGHQRGCGRRAAGRARWRSGRAVAMEGQATVCRRVQADRAVADAPLREEETPGWHEYPASPLPPASRTRVVSVPVPRIKTKTERRDREGYAHSRSSRAQDRAVQRRAVYAIKLKQRTPWQQSPSHSVC</sequence>
<feature type="compositionally biased region" description="Low complexity" evidence="2">
    <location>
        <begin position="488"/>
        <end position="500"/>
    </location>
</feature>
<dbReference type="InterPro" id="IPR036705">
    <property type="entry name" value="Ribosyl_crysJ1_sf"/>
</dbReference>
<feature type="compositionally biased region" description="Basic residues" evidence="2">
    <location>
        <begin position="425"/>
        <end position="435"/>
    </location>
</feature>
<dbReference type="AlphaFoldDB" id="A0A179G2H3"/>
<comment type="cofactor">
    <cofactor evidence="1">
        <name>Mg(2+)</name>
        <dbReference type="ChEBI" id="CHEBI:18420"/>
    </cofactor>
    <text evidence="1">Binds 2 magnesium ions per subunit.</text>
</comment>
<proteinExistence type="predicted"/>
<evidence type="ECO:0000313" key="4">
    <source>
        <dbReference type="Proteomes" id="UP000078240"/>
    </source>
</evidence>
<name>A0A179G2H3_PURLI</name>
<organism evidence="3 4">
    <name type="scientific">Purpureocillium lilacinum</name>
    <name type="common">Paecilomyces lilacinus</name>
    <dbReference type="NCBI Taxonomy" id="33203"/>
    <lineage>
        <taxon>Eukaryota</taxon>
        <taxon>Fungi</taxon>
        <taxon>Dikarya</taxon>
        <taxon>Ascomycota</taxon>
        <taxon>Pezizomycotina</taxon>
        <taxon>Sordariomycetes</taxon>
        <taxon>Hypocreomycetidae</taxon>
        <taxon>Hypocreales</taxon>
        <taxon>Ophiocordycipitaceae</taxon>
        <taxon>Purpureocillium</taxon>
    </lineage>
</organism>
<dbReference type="EMBL" id="LSBH01000010">
    <property type="protein sequence ID" value="OAQ71583.1"/>
    <property type="molecule type" value="Genomic_DNA"/>
</dbReference>
<feature type="region of interest" description="Disordered" evidence="2">
    <location>
        <begin position="103"/>
        <end position="137"/>
    </location>
</feature>
<feature type="compositionally biased region" description="Gly residues" evidence="2">
    <location>
        <begin position="255"/>
        <end position="268"/>
    </location>
</feature>
<evidence type="ECO:0000313" key="3">
    <source>
        <dbReference type="EMBL" id="OAQ71583.1"/>
    </source>
</evidence>
<dbReference type="Gene3D" id="1.10.4080.10">
    <property type="entry name" value="ADP-ribosylation/Crystallin J1"/>
    <property type="match status" value="1"/>
</dbReference>
<keyword evidence="1" id="KW-0460">Magnesium</keyword>
<dbReference type="Pfam" id="PF03747">
    <property type="entry name" value="ADP_ribosyl_GH"/>
    <property type="match status" value="1"/>
</dbReference>
<evidence type="ECO:0000256" key="2">
    <source>
        <dbReference type="SAM" id="MobiDB-lite"/>
    </source>
</evidence>
<feature type="compositionally biased region" description="Basic residues" evidence="2">
    <location>
        <begin position="408"/>
        <end position="418"/>
    </location>
</feature>
<dbReference type="InterPro" id="IPR005502">
    <property type="entry name" value="Ribosyl_crysJ1"/>
</dbReference>
<feature type="compositionally biased region" description="Basic residues" evidence="2">
    <location>
        <begin position="296"/>
        <end position="331"/>
    </location>
</feature>
<feature type="compositionally biased region" description="Basic and acidic residues" evidence="2">
    <location>
        <begin position="503"/>
        <end position="526"/>
    </location>
</feature>